<evidence type="ECO:0000313" key="7">
    <source>
        <dbReference type="EMBL" id="OLL21953.1"/>
    </source>
</evidence>
<organism evidence="7 8">
    <name type="scientific">Neolecta irregularis (strain DAH-3)</name>
    <dbReference type="NCBI Taxonomy" id="1198029"/>
    <lineage>
        <taxon>Eukaryota</taxon>
        <taxon>Fungi</taxon>
        <taxon>Dikarya</taxon>
        <taxon>Ascomycota</taxon>
        <taxon>Taphrinomycotina</taxon>
        <taxon>Neolectales</taxon>
        <taxon>Neolectaceae</taxon>
        <taxon>Neolecta</taxon>
    </lineage>
</organism>
<evidence type="ECO:0000256" key="1">
    <source>
        <dbReference type="ARBA" id="ARBA00004635"/>
    </source>
</evidence>
<dbReference type="Proteomes" id="UP000186594">
    <property type="component" value="Unassembled WGS sequence"/>
</dbReference>
<dbReference type="GO" id="GO:0030833">
    <property type="term" value="P:regulation of actin filament polymerization"/>
    <property type="evidence" value="ECO:0007669"/>
    <property type="project" value="InterPro"/>
</dbReference>
<evidence type="ECO:0000256" key="4">
    <source>
        <dbReference type="ARBA" id="ARBA00023288"/>
    </source>
</evidence>
<gene>
    <name evidence="7" type="ORF">NEOLI_001863</name>
</gene>
<proteinExistence type="inferred from homology"/>
<dbReference type="GO" id="GO:0031267">
    <property type="term" value="F:small GTPase binding"/>
    <property type="evidence" value="ECO:0007669"/>
    <property type="project" value="InterPro"/>
</dbReference>
<evidence type="ECO:0000256" key="3">
    <source>
        <dbReference type="ARBA" id="ARBA00023136"/>
    </source>
</evidence>
<reference evidence="7 8" key="1">
    <citation type="submission" date="2016-04" db="EMBL/GenBank/DDBJ databases">
        <title>Evolutionary innovation and constraint leading to complex multicellularity in the Ascomycota.</title>
        <authorList>
            <person name="Cisse O."/>
            <person name="Nguyen A."/>
            <person name="Hewitt D.A."/>
            <person name="Jedd G."/>
            <person name="Stajich J.E."/>
        </authorList>
    </citation>
    <scope>NUCLEOTIDE SEQUENCE [LARGE SCALE GENOMIC DNA]</scope>
    <source>
        <strain evidence="7 8">DAH-3</strain>
    </source>
</reference>
<dbReference type="OrthoDB" id="60973at2759"/>
<comment type="similarity">
    <text evidence="2">Belongs to the CYRI family.</text>
</comment>
<dbReference type="EMBL" id="LXFE01004103">
    <property type="protein sequence ID" value="OLL21953.1"/>
    <property type="molecule type" value="Genomic_DNA"/>
</dbReference>
<comment type="caution">
    <text evidence="7">The sequence shown here is derived from an EMBL/GenBank/DDBJ whole genome shotgun (WGS) entry which is preliminary data.</text>
</comment>
<evidence type="ECO:0000256" key="2">
    <source>
        <dbReference type="ARBA" id="ARBA00005778"/>
    </source>
</evidence>
<dbReference type="InterPro" id="IPR039789">
    <property type="entry name" value="CYRI"/>
</dbReference>
<evidence type="ECO:0000313" key="8">
    <source>
        <dbReference type="Proteomes" id="UP000186594"/>
    </source>
</evidence>
<dbReference type="AlphaFoldDB" id="A0A1U7LH75"/>
<keyword evidence="8" id="KW-1185">Reference proteome</keyword>
<dbReference type="PANTHER" id="PTHR12422">
    <property type="entry name" value="GH09096P"/>
    <property type="match status" value="1"/>
</dbReference>
<feature type="compositionally biased region" description="Basic and acidic residues" evidence="5">
    <location>
        <begin position="1"/>
        <end position="15"/>
    </location>
</feature>
<accession>A0A1U7LH75</accession>
<evidence type="ECO:0000256" key="5">
    <source>
        <dbReference type="SAM" id="MobiDB-lite"/>
    </source>
</evidence>
<dbReference type="Pfam" id="PF07159">
    <property type="entry name" value="CYRIA-B_Rac1-bd"/>
    <property type="match status" value="1"/>
</dbReference>
<comment type="subcellular location">
    <subcellularLocation>
        <location evidence="1">Membrane</location>
        <topology evidence="1">Lipid-anchor</topology>
    </subcellularLocation>
</comment>
<evidence type="ECO:0000259" key="6">
    <source>
        <dbReference type="Pfam" id="PF07159"/>
    </source>
</evidence>
<dbReference type="InterPro" id="IPR009828">
    <property type="entry name" value="CYRIA/CYRIB_Rac1-bd"/>
</dbReference>
<keyword evidence="3" id="KW-0472">Membrane</keyword>
<sequence>MKDLPCTKGTSERGIPHHSQSVLSSAFKHPAVWIGRMGINVSKNDQKNFRISKLEGAYIDERTIKHLTPAPEFQLIRIWEDEILATAETFGVSGEAIRTAIASGLPCDSENARKDIEPAIQLLKHYYEFSEQLNAAICGTFDSVVDLPWNSYERHSLHFEIGKGCYDALKFDLIKLRKPEMQNILAIYRRMLRLNLLKDIPHDEFQRTDKLSQFIAHRSPMANGLCTAFVRSSEGRIETRITTVLAMIHSGYTVFTQIGNSNENSDRPTIRRCMPPSEIESLVLFSLTMMMILYDNIDKAGVFVKNSPVDLPEYIKIVERIAVFPTSRDFFDLLRWNSKTFNIKSASKLAREVFR</sequence>
<feature type="domain" description="CYRIA/CYRIB Rac1 binding" evidence="6">
    <location>
        <begin position="81"/>
        <end position="348"/>
    </location>
</feature>
<protein>
    <submittedName>
        <fullName evidence="7">Protein FAM49B</fullName>
    </submittedName>
</protein>
<feature type="region of interest" description="Disordered" evidence="5">
    <location>
        <begin position="1"/>
        <end position="20"/>
    </location>
</feature>
<keyword evidence="4" id="KW-0449">Lipoprotein</keyword>
<name>A0A1U7LH75_NEOID</name>
<dbReference type="GO" id="GO:0016020">
    <property type="term" value="C:membrane"/>
    <property type="evidence" value="ECO:0007669"/>
    <property type="project" value="UniProtKB-SubCell"/>
</dbReference>